<keyword evidence="4" id="KW-0547">Nucleotide-binding</keyword>
<evidence type="ECO:0000256" key="6">
    <source>
        <dbReference type="ARBA" id="ARBA00022840"/>
    </source>
</evidence>
<organism evidence="8 9">
    <name type="scientific">Phaeodactylum tricornutum (strain CCAP 1055/1)</name>
    <dbReference type="NCBI Taxonomy" id="556484"/>
    <lineage>
        <taxon>Eukaryota</taxon>
        <taxon>Sar</taxon>
        <taxon>Stramenopiles</taxon>
        <taxon>Ochrophyta</taxon>
        <taxon>Bacillariophyta</taxon>
        <taxon>Bacillariophyceae</taxon>
        <taxon>Bacillariophycidae</taxon>
        <taxon>Naviculales</taxon>
        <taxon>Phaeodactylaceae</taxon>
        <taxon>Phaeodactylum</taxon>
    </lineage>
</organism>
<dbReference type="InParanoid" id="B7FR40"/>
<dbReference type="InterPro" id="IPR029056">
    <property type="entry name" value="Ribokinase-like"/>
</dbReference>
<proteinExistence type="inferred from homology"/>
<keyword evidence="5" id="KW-0418">Kinase</keyword>
<name>B7FR40_PHATC</name>
<dbReference type="NCBIfam" id="TIGR00687">
    <property type="entry name" value="pyridox_kin"/>
    <property type="match status" value="1"/>
</dbReference>
<feature type="domain" description="Pyridoxamine kinase/Phosphomethylpyrimidine kinase" evidence="7">
    <location>
        <begin position="78"/>
        <end position="248"/>
    </location>
</feature>
<reference evidence="9" key="2">
    <citation type="submission" date="2008-08" db="EMBL/GenBank/DDBJ databases">
        <authorList>
            <consortium name="Diatom Consortium"/>
            <person name="Grigoriev I."/>
            <person name="Grimwood J."/>
            <person name="Kuo A."/>
            <person name="Otillar R.P."/>
            <person name="Salamov A."/>
            <person name="Detter J.C."/>
            <person name="Lindquist E."/>
            <person name="Shapiro H."/>
            <person name="Lucas S."/>
            <person name="Glavina del Rio T."/>
            <person name="Pitluck S."/>
            <person name="Rokhsar D."/>
            <person name="Bowler C."/>
        </authorList>
    </citation>
    <scope>GENOME REANNOTATION</scope>
    <source>
        <strain evidence="9">CCAP 1055/1</strain>
    </source>
</reference>
<dbReference type="Proteomes" id="UP000000759">
    <property type="component" value="Chromosome 1"/>
</dbReference>
<evidence type="ECO:0000256" key="4">
    <source>
        <dbReference type="ARBA" id="ARBA00022741"/>
    </source>
</evidence>
<dbReference type="GO" id="GO:0009443">
    <property type="term" value="P:pyridoxal 5'-phosphate salvage"/>
    <property type="evidence" value="ECO:0007669"/>
    <property type="project" value="InterPro"/>
</dbReference>
<dbReference type="Pfam" id="PF08543">
    <property type="entry name" value="Phos_pyr_kin"/>
    <property type="match status" value="1"/>
</dbReference>
<evidence type="ECO:0000313" key="9">
    <source>
        <dbReference type="Proteomes" id="UP000000759"/>
    </source>
</evidence>
<sequence>MTNERILSIQSHVVSGYVGNKAAVFPLQLLGFDVDVVNSVHFSNHTGYTNGWEGDVLKGEQLRAILDGLDRNGLLSSVGHVLTGYIGSISFLEAVLDVIKTIRMKHKVRFVCDPVLGDKGEFYVPKELVQVYREKVIPIADVLTPNQFEVEQLTGIDVKTLNDAKMACQALHDMGPSLIFITSCEFSEREMSILASQRRENEIQLWHIACPILAGHFTGTGDLCASLLLAHTARDPDNLPAAMEKVINTMFAVIERTSKNGGDSVQSRELRLVQSKLDIENPPQRFKAERI</sequence>
<keyword evidence="6" id="KW-0067">ATP-binding</keyword>
<dbReference type="RefSeq" id="XP_002176977.1">
    <property type="nucleotide sequence ID" value="XM_002176941.1"/>
</dbReference>
<dbReference type="STRING" id="556484.B7FR40"/>
<dbReference type="SUPFAM" id="SSF53613">
    <property type="entry name" value="Ribokinase-like"/>
    <property type="match status" value="1"/>
</dbReference>
<dbReference type="HOGENOM" id="CLU_046496_1_1_1"/>
<dbReference type="PANTHER" id="PTHR10534:SF2">
    <property type="entry name" value="PYRIDOXAL KINASE"/>
    <property type="match status" value="1"/>
</dbReference>
<evidence type="ECO:0000256" key="3">
    <source>
        <dbReference type="ARBA" id="ARBA00022679"/>
    </source>
</evidence>
<gene>
    <name evidence="8" type="ORF">PHATRDRAFT_8828</name>
</gene>
<dbReference type="KEGG" id="pti:PHATRDRAFT_8828"/>
<dbReference type="GO" id="GO:0005524">
    <property type="term" value="F:ATP binding"/>
    <property type="evidence" value="ECO:0007669"/>
    <property type="project" value="UniProtKB-KW"/>
</dbReference>
<dbReference type="CDD" id="cd01173">
    <property type="entry name" value="pyridoxal_pyridoxamine_kinase"/>
    <property type="match status" value="1"/>
</dbReference>
<dbReference type="FunCoup" id="B7FR40">
    <property type="interactions" value="53"/>
</dbReference>
<dbReference type="InterPro" id="IPR013749">
    <property type="entry name" value="PM/HMP-P_kinase-1"/>
</dbReference>
<dbReference type="GeneID" id="7196962"/>
<dbReference type="InterPro" id="IPR004625">
    <property type="entry name" value="PyrdxlKinase"/>
</dbReference>
<evidence type="ECO:0000259" key="7">
    <source>
        <dbReference type="Pfam" id="PF08543"/>
    </source>
</evidence>
<dbReference type="OrthoDB" id="3689at2759"/>
<dbReference type="GO" id="GO:0005829">
    <property type="term" value="C:cytosol"/>
    <property type="evidence" value="ECO:0007669"/>
    <property type="project" value="TreeGrafter"/>
</dbReference>
<protein>
    <recommendedName>
        <fullName evidence="2">pyridoxal kinase</fullName>
        <ecNumber evidence="2">2.7.1.35</ecNumber>
    </recommendedName>
</protein>
<keyword evidence="3" id="KW-0808">Transferase</keyword>
<dbReference type="PANTHER" id="PTHR10534">
    <property type="entry name" value="PYRIDOXAL KINASE"/>
    <property type="match status" value="1"/>
</dbReference>
<dbReference type="EC" id="2.7.1.35" evidence="2"/>
<evidence type="ECO:0000256" key="2">
    <source>
        <dbReference type="ARBA" id="ARBA00012104"/>
    </source>
</evidence>
<evidence type="ECO:0000256" key="1">
    <source>
        <dbReference type="ARBA" id="ARBA00008805"/>
    </source>
</evidence>
<dbReference type="AlphaFoldDB" id="B7FR40"/>
<reference evidence="8 9" key="1">
    <citation type="journal article" date="2008" name="Nature">
        <title>The Phaeodactylum genome reveals the evolutionary history of diatom genomes.</title>
        <authorList>
            <person name="Bowler C."/>
            <person name="Allen A.E."/>
            <person name="Badger J.H."/>
            <person name="Grimwood J."/>
            <person name="Jabbari K."/>
            <person name="Kuo A."/>
            <person name="Maheswari U."/>
            <person name="Martens C."/>
            <person name="Maumus F."/>
            <person name="Otillar R.P."/>
            <person name="Rayko E."/>
            <person name="Salamov A."/>
            <person name="Vandepoele K."/>
            <person name="Beszteri B."/>
            <person name="Gruber A."/>
            <person name="Heijde M."/>
            <person name="Katinka M."/>
            <person name="Mock T."/>
            <person name="Valentin K."/>
            <person name="Verret F."/>
            <person name="Berges J.A."/>
            <person name="Brownlee C."/>
            <person name="Cadoret J.P."/>
            <person name="Chiovitti A."/>
            <person name="Choi C.J."/>
            <person name="Coesel S."/>
            <person name="De Martino A."/>
            <person name="Detter J.C."/>
            <person name="Durkin C."/>
            <person name="Falciatore A."/>
            <person name="Fournet J."/>
            <person name="Haruta M."/>
            <person name="Huysman M.J."/>
            <person name="Jenkins B.D."/>
            <person name="Jiroutova K."/>
            <person name="Jorgensen R.E."/>
            <person name="Joubert Y."/>
            <person name="Kaplan A."/>
            <person name="Kroger N."/>
            <person name="Kroth P.G."/>
            <person name="La Roche J."/>
            <person name="Lindquist E."/>
            <person name="Lommer M."/>
            <person name="Martin-Jezequel V."/>
            <person name="Lopez P.J."/>
            <person name="Lucas S."/>
            <person name="Mangogna M."/>
            <person name="McGinnis K."/>
            <person name="Medlin L.K."/>
            <person name="Montsant A."/>
            <person name="Oudot-Le Secq M.P."/>
            <person name="Napoli C."/>
            <person name="Obornik M."/>
            <person name="Parker M.S."/>
            <person name="Petit J.L."/>
            <person name="Porcel B.M."/>
            <person name="Poulsen N."/>
            <person name="Robison M."/>
            <person name="Rychlewski L."/>
            <person name="Rynearson T.A."/>
            <person name="Schmutz J."/>
            <person name="Shapiro H."/>
            <person name="Siaut M."/>
            <person name="Stanley M."/>
            <person name="Sussman M.R."/>
            <person name="Taylor A.R."/>
            <person name="Vardi A."/>
            <person name="von Dassow P."/>
            <person name="Vyverman W."/>
            <person name="Willis A."/>
            <person name="Wyrwicz L.S."/>
            <person name="Rokhsar D.S."/>
            <person name="Weissenbach J."/>
            <person name="Armbrust E.V."/>
            <person name="Green B.R."/>
            <person name="Van de Peer Y."/>
            <person name="Grigoriev I.V."/>
        </authorList>
    </citation>
    <scope>NUCLEOTIDE SEQUENCE [LARGE SCALE GENOMIC DNA]</scope>
    <source>
        <strain evidence="8 9">CCAP 1055/1</strain>
    </source>
</reference>
<dbReference type="OMA" id="HTQYGQW"/>
<evidence type="ECO:0000256" key="5">
    <source>
        <dbReference type="ARBA" id="ARBA00022777"/>
    </source>
</evidence>
<keyword evidence="9" id="KW-1185">Reference proteome</keyword>
<evidence type="ECO:0000313" key="8">
    <source>
        <dbReference type="EMBL" id="EEC51440.1"/>
    </source>
</evidence>
<comment type="similarity">
    <text evidence="1">Belongs to the pyridoxine kinase family.</text>
</comment>
<dbReference type="PaxDb" id="2850-Phatr8828"/>
<dbReference type="Gene3D" id="3.40.1190.20">
    <property type="match status" value="1"/>
</dbReference>
<dbReference type="EMBL" id="CM000605">
    <property type="protein sequence ID" value="EEC51440.1"/>
    <property type="molecule type" value="Genomic_DNA"/>
</dbReference>
<dbReference type="eggNOG" id="KOG2599">
    <property type="taxonomic scope" value="Eukaryota"/>
</dbReference>
<accession>B7FR40</accession>
<dbReference type="GO" id="GO:0008478">
    <property type="term" value="F:pyridoxal kinase activity"/>
    <property type="evidence" value="ECO:0007669"/>
    <property type="project" value="UniProtKB-EC"/>
</dbReference>